<dbReference type="Pfam" id="PF17171">
    <property type="entry name" value="GST_C_6"/>
    <property type="match status" value="1"/>
</dbReference>
<evidence type="ECO:0000256" key="1">
    <source>
        <dbReference type="ARBA" id="ARBA00000971"/>
    </source>
</evidence>
<dbReference type="PROSITE" id="PS50405">
    <property type="entry name" value="GST_CTER"/>
    <property type="match status" value="1"/>
</dbReference>
<dbReference type="GO" id="GO:0003755">
    <property type="term" value="F:peptidyl-prolyl cis-trans isomerase activity"/>
    <property type="evidence" value="ECO:0007669"/>
    <property type="project" value="UniProtKB-KW"/>
</dbReference>
<dbReference type="Gene3D" id="1.20.1050.10">
    <property type="match status" value="1"/>
</dbReference>
<dbReference type="InterPro" id="IPR046357">
    <property type="entry name" value="PPIase_dom_sf"/>
</dbReference>
<keyword evidence="4 6" id="KW-0697">Rotamase</keyword>
<dbReference type="PROSITE" id="PS50059">
    <property type="entry name" value="FKBP_PPIASE"/>
    <property type="match status" value="1"/>
</dbReference>
<dbReference type="Proteomes" id="UP001177023">
    <property type="component" value="Unassembled WGS sequence"/>
</dbReference>
<feature type="non-terminal residue" evidence="9">
    <location>
        <position position="1"/>
    </location>
</feature>
<dbReference type="GO" id="GO:0001401">
    <property type="term" value="C:SAM complex"/>
    <property type="evidence" value="ECO:0007669"/>
    <property type="project" value="InterPro"/>
</dbReference>
<keyword evidence="10" id="KW-1185">Reference proteome</keyword>
<dbReference type="FunFam" id="3.10.50.40:FF:000006">
    <property type="entry name" value="Peptidyl-prolyl cis-trans isomerase"/>
    <property type="match status" value="1"/>
</dbReference>
<accession>A0AA36CNA9</accession>
<dbReference type="Gene3D" id="3.10.50.40">
    <property type="match status" value="1"/>
</dbReference>
<gene>
    <name evidence="9" type="ORF">MSPICULIGERA_LOCUS10633</name>
</gene>
<reference evidence="9" key="1">
    <citation type="submission" date="2023-06" db="EMBL/GenBank/DDBJ databases">
        <authorList>
            <person name="Delattre M."/>
        </authorList>
    </citation>
    <scope>NUCLEOTIDE SEQUENCE</scope>
    <source>
        <strain evidence="9">AF72</strain>
    </source>
</reference>
<dbReference type="EMBL" id="CATQJA010002593">
    <property type="protein sequence ID" value="CAJ0572244.1"/>
    <property type="molecule type" value="Genomic_DNA"/>
</dbReference>
<dbReference type="PANTHER" id="PTHR45779:SF7">
    <property type="entry name" value="PEPTIDYLPROLYL ISOMERASE"/>
    <property type="match status" value="1"/>
</dbReference>
<dbReference type="InterPro" id="IPR033468">
    <property type="entry name" value="Metaxin_GST"/>
</dbReference>
<dbReference type="AlphaFoldDB" id="A0AA36CNA9"/>
<dbReference type="InterPro" id="IPR010987">
    <property type="entry name" value="Glutathione-S-Trfase_C-like"/>
</dbReference>
<comment type="caution">
    <text evidence="9">The sequence shown here is derived from an EMBL/GenBank/DDBJ whole genome shotgun (WGS) entry which is preliminary data.</text>
</comment>
<name>A0AA36CNA9_9BILA</name>
<dbReference type="GO" id="GO:0005783">
    <property type="term" value="C:endoplasmic reticulum"/>
    <property type="evidence" value="ECO:0007669"/>
    <property type="project" value="TreeGrafter"/>
</dbReference>
<evidence type="ECO:0000259" key="7">
    <source>
        <dbReference type="PROSITE" id="PS50059"/>
    </source>
</evidence>
<dbReference type="SUPFAM" id="SSF47616">
    <property type="entry name" value="GST C-terminal domain-like"/>
    <property type="match status" value="1"/>
</dbReference>
<evidence type="ECO:0000259" key="8">
    <source>
        <dbReference type="PROSITE" id="PS50405"/>
    </source>
</evidence>
<dbReference type="Pfam" id="PF00254">
    <property type="entry name" value="FKBP_C"/>
    <property type="match status" value="1"/>
</dbReference>
<evidence type="ECO:0000256" key="5">
    <source>
        <dbReference type="ARBA" id="ARBA00023235"/>
    </source>
</evidence>
<protein>
    <recommendedName>
        <fullName evidence="3 6">peptidylprolyl isomerase</fullName>
        <ecNumber evidence="3 6">5.2.1.8</ecNumber>
    </recommendedName>
</protein>
<comment type="catalytic activity">
    <reaction evidence="1 6">
        <text>[protein]-peptidylproline (omega=180) = [protein]-peptidylproline (omega=0)</text>
        <dbReference type="Rhea" id="RHEA:16237"/>
        <dbReference type="Rhea" id="RHEA-COMP:10747"/>
        <dbReference type="Rhea" id="RHEA-COMP:10748"/>
        <dbReference type="ChEBI" id="CHEBI:83833"/>
        <dbReference type="ChEBI" id="CHEBI:83834"/>
        <dbReference type="EC" id="5.2.1.8"/>
    </reaction>
</comment>
<feature type="domain" description="GST C-terminal" evidence="8">
    <location>
        <begin position="334"/>
        <end position="476"/>
    </location>
</feature>
<dbReference type="Pfam" id="PF10568">
    <property type="entry name" value="Tom37"/>
    <property type="match status" value="1"/>
</dbReference>
<dbReference type="EC" id="5.2.1.8" evidence="3 6"/>
<dbReference type="SUPFAM" id="SSF54534">
    <property type="entry name" value="FKBP-like"/>
    <property type="match status" value="1"/>
</dbReference>
<comment type="similarity">
    <text evidence="2">Belongs to the metaxin family.</text>
</comment>
<dbReference type="InterPro" id="IPR044609">
    <property type="entry name" value="FKBP2/11"/>
</dbReference>
<evidence type="ECO:0000313" key="10">
    <source>
        <dbReference type="Proteomes" id="UP001177023"/>
    </source>
</evidence>
<feature type="domain" description="PPIase FKBP-type" evidence="7">
    <location>
        <begin position="573"/>
        <end position="661"/>
    </location>
</feature>
<dbReference type="InterPro" id="IPR036282">
    <property type="entry name" value="Glutathione-S-Trfase_C_sf"/>
</dbReference>
<evidence type="ECO:0000256" key="3">
    <source>
        <dbReference type="ARBA" id="ARBA00013194"/>
    </source>
</evidence>
<keyword evidence="5 6" id="KW-0413">Isomerase</keyword>
<proteinExistence type="inferred from homology"/>
<dbReference type="PANTHER" id="PTHR45779">
    <property type="entry name" value="PEPTIDYLPROLYL ISOMERASE"/>
    <property type="match status" value="1"/>
</dbReference>
<dbReference type="InterPro" id="IPR019564">
    <property type="entry name" value="Sam37/metaxin_N"/>
</dbReference>
<evidence type="ECO:0000256" key="6">
    <source>
        <dbReference type="PROSITE-ProRule" id="PRU00277"/>
    </source>
</evidence>
<organism evidence="9 10">
    <name type="scientific">Mesorhabditis spiculigera</name>
    <dbReference type="NCBI Taxonomy" id="96644"/>
    <lineage>
        <taxon>Eukaryota</taxon>
        <taxon>Metazoa</taxon>
        <taxon>Ecdysozoa</taxon>
        <taxon>Nematoda</taxon>
        <taxon>Chromadorea</taxon>
        <taxon>Rhabditida</taxon>
        <taxon>Rhabditina</taxon>
        <taxon>Rhabditomorpha</taxon>
        <taxon>Rhabditoidea</taxon>
        <taxon>Rhabditidae</taxon>
        <taxon>Mesorhabditinae</taxon>
        <taxon>Mesorhabditis</taxon>
    </lineage>
</organism>
<evidence type="ECO:0000256" key="4">
    <source>
        <dbReference type="ARBA" id="ARBA00023110"/>
    </source>
</evidence>
<sequence length="667" mass="74633">MNACSQVLPGLDFGDDCVALINEVSLHQMKISRAKIVEQLELTLKEMRESTLSNDVDWNGMSARLEQVFVFNVKTSLANLLLFTASDVTFSAIPPALFHSKLAVTVHEELLVGAMNDVAEAMATYSSVGDEMRFVSPMLLLTIAMFLHHIAGKSAQYLMRLCEEQFLLVEKKRKDLTHTDTVVAALRDAAQGVIKRFVDAKVRDFDQLLASILNDGRKEVKASRTPRQTDPFQRDTLWSERVDFHEQIAFTRGSIIAGMVKVFLKVFIEAIRTQTFGAMLSPVSCVASTAPWNSPTGEYPMCVDRNEKPICDFDKFVDGLRRNGQVVVIDGELTAKEKAQIDAFACYLQQKLMPAVDYTLWVDESNYQTTTHYWRRVVRSLGKANKNKIMLDALQALNMLSARLGDNKYFYGDKPTSLDALVFGYLAVLLRVPLPNDRLQVHLSACPNLVRFVELVTSIYLPLNEAQIANYKATQSFWLTRVAKAVSQKKAETGQPKEEDGEDLPIRDALLFGLGALTLSLLFAVHSGIIEIQMKGLIVLALVALCVYAEEQGKLQIGIKKRVENCEVKSRKGDLLHMHYVGTLLDGTEFDSSRGRNQEFTFTLGQGQVIKGWDQGLLNMCEGEQRRLTIPSHLAYGDRGAPPKIPPGATLRFDVELMKIERKEAEL</sequence>
<evidence type="ECO:0000256" key="2">
    <source>
        <dbReference type="ARBA" id="ARBA00009170"/>
    </source>
</evidence>
<evidence type="ECO:0000313" key="9">
    <source>
        <dbReference type="EMBL" id="CAJ0572244.1"/>
    </source>
</evidence>
<dbReference type="InterPro" id="IPR001179">
    <property type="entry name" value="PPIase_FKBP_dom"/>
</dbReference>